<keyword evidence="4" id="KW-0540">Nuclease</keyword>
<dbReference type="InterPro" id="IPR045249">
    <property type="entry name" value="HARBI1-like"/>
</dbReference>
<dbReference type="InterPro" id="IPR027806">
    <property type="entry name" value="HARBI1_dom"/>
</dbReference>
<sequence>MTKTSFQFVLSEIENHSVFHNNSAHPQASVTLQLAVTLDRLGNYGNGVSLGRTLNLWGIGKGTCVLYTTRVLEALNDLAPRYVVWPNKRKRRAMSRRMAAKGFKGCVGFIDGTTFPLSQKPAVDGECYFDRKSRYSTNGQVVCDDNRRIIAFYGGWPGSCCDSTVYKKMQLAKDAMKPRFFSRGEFLIGDSAYPADRRWSSLKELRTQLNKKEDMERIMSWITACVVLHNMLHSQHDNWTSDDESSDDESEEEESESESEEEEGSDDDDFVFRRRLKRRAIQKGRERGGILWYTSFEETCDTKRQGKRRNSLVPFKQYALDLAGCAASQLKQ</sequence>
<evidence type="ECO:0000256" key="7">
    <source>
        <dbReference type="ARBA" id="ARBA00023242"/>
    </source>
</evidence>
<dbReference type="AlphaFoldDB" id="A0A225UQQ9"/>
<dbReference type="STRING" id="4795.A0A225UQQ9"/>
<dbReference type="GO" id="GO:0046872">
    <property type="term" value="F:metal ion binding"/>
    <property type="evidence" value="ECO:0007669"/>
    <property type="project" value="UniProtKB-KW"/>
</dbReference>
<dbReference type="GO" id="GO:0005634">
    <property type="term" value="C:nucleus"/>
    <property type="evidence" value="ECO:0007669"/>
    <property type="project" value="UniProtKB-SubCell"/>
</dbReference>
<evidence type="ECO:0000256" key="2">
    <source>
        <dbReference type="ARBA" id="ARBA00004123"/>
    </source>
</evidence>
<accession>A0A225UQQ9</accession>
<dbReference type="Pfam" id="PF13359">
    <property type="entry name" value="DDE_Tnp_4"/>
    <property type="match status" value="1"/>
</dbReference>
<dbReference type="EMBL" id="NBNE01012930">
    <property type="protein sequence ID" value="OWY95437.1"/>
    <property type="molecule type" value="Genomic_DNA"/>
</dbReference>
<evidence type="ECO:0000313" key="10">
    <source>
        <dbReference type="EMBL" id="OWY95437.1"/>
    </source>
</evidence>
<comment type="cofactor">
    <cofactor evidence="1">
        <name>a divalent metal cation</name>
        <dbReference type="ChEBI" id="CHEBI:60240"/>
    </cofactor>
</comment>
<evidence type="ECO:0000256" key="4">
    <source>
        <dbReference type="ARBA" id="ARBA00022722"/>
    </source>
</evidence>
<evidence type="ECO:0000259" key="9">
    <source>
        <dbReference type="Pfam" id="PF13359"/>
    </source>
</evidence>
<evidence type="ECO:0000313" key="11">
    <source>
        <dbReference type="Proteomes" id="UP000198211"/>
    </source>
</evidence>
<feature type="region of interest" description="Disordered" evidence="8">
    <location>
        <begin position="237"/>
        <end position="269"/>
    </location>
</feature>
<organism evidence="10 11">
    <name type="scientific">Phytophthora megakarya</name>
    <dbReference type="NCBI Taxonomy" id="4795"/>
    <lineage>
        <taxon>Eukaryota</taxon>
        <taxon>Sar</taxon>
        <taxon>Stramenopiles</taxon>
        <taxon>Oomycota</taxon>
        <taxon>Peronosporomycetes</taxon>
        <taxon>Peronosporales</taxon>
        <taxon>Peronosporaceae</taxon>
        <taxon>Phytophthora</taxon>
    </lineage>
</organism>
<protein>
    <recommendedName>
        <fullName evidence="9">DDE Tnp4 domain-containing protein</fullName>
    </recommendedName>
</protein>
<dbReference type="GO" id="GO:0016787">
    <property type="term" value="F:hydrolase activity"/>
    <property type="evidence" value="ECO:0007669"/>
    <property type="project" value="UniProtKB-KW"/>
</dbReference>
<evidence type="ECO:0000256" key="5">
    <source>
        <dbReference type="ARBA" id="ARBA00022723"/>
    </source>
</evidence>
<feature type="domain" description="DDE Tnp4" evidence="9">
    <location>
        <begin position="110"/>
        <end position="199"/>
    </location>
</feature>
<dbReference type="PANTHER" id="PTHR22930:SF85">
    <property type="entry name" value="GH03217P-RELATED"/>
    <property type="match status" value="1"/>
</dbReference>
<reference evidence="11" key="1">
    <citation type="submission" date="2017-03" db="EMBL/GenBank/DDBJ databases">
        <title>Phytopthora megakarya and P. palmivora, two closely related causual agents of cacao black pod achieved similar genome size and gene model numbers by different mechanisms.</title>
        <authorList>
            <person name="Ali S."/>
            <person name="Shao J."/>
            <person name="Larry D.J."/>
            <person name="Kronmiller B."/>
            <person name="Shen D."/>
            <person name="Strem M.D."/>
            <person name="Melnick R.L."/>
            <person name="Guiltinan M.J."/>
            <person name="Tyler B.M."/>
            <person name="Meinhardt L.W."/>
            <person name="Bailey B.A."/>
        </authorList>
    </citation>
    <scope>NUCLEOTIDE SEQUENCE [LARGE SCALE GENOMIC DNA]</scope>
    <source>
        <strain evidence="11">zdho120</strain>
    </source>
</reference>
<proteinExistence type="inferred from homology"/>
<evidence type="ECO:0000256" key="6">
    <source>
        <dbReference type="ARBA" id="ARBA00022801"/>
    </source>
</evidence>
<evidence type="ECO:0000256" key="8">
    <source>
        <dbReference type="SAM" id="MobiDB-lite"/>
    </source>
</evidence>
<keyword evidence="6" id="KW-0378">Hydrolase</keyword>
<evidence type="ECO:0000256" key="1">
    <source>
        <dbReference type="ARBA" id="ARBA00001968"/>
    </source>
</evidence>
<feature type="compositionally biased region" description="Acidic residues" evidence="8">
    <location>
        <begin position="240"/>
        <end position="269"/>
    </location>
</feature>
<keyword evidence="11" id="KW-1185">Reference proteome</keyword>
<keyword evidence="7" id="KW-0539">Nucleus</keyword>
<dbReference type="Proteomes" id="UP000198211">
    <property type="component" value="Unassembled WGS sequence"/>
</dbReference>
<dbReference type="OrthoDB" id="128852at2759"/>
<comment type="subcellular location">
    <subcellularLocation>
        <location evidence="2">Nucleus</location>
    </subcellularLocation>
</comment>
<keyword evidence="5" id="KW-0479">Metal-binding</keyword>
<evidence type="ECO:0000256" key="3">
    <source>
        <dbReference type="ARBA" id="ARBA00006958"/>
    </source>
</evidence>
<dbReference type="PANTHER" id="PTHR22930">
    <property type="match status" value="1"/>
</dbReference>
<gene>
    <name evidence="10" type="ORF">PHMEG_00034554</name>
</gene>
<dbReference type="GO" id="GO:0004518">
    <property type="term" value="F:nuclease activity"/>
    <property type="evidence" value="ECO:0007669"/>
    <property type="project" value="UniProtKB-KW"/>
</dbReference>
<comment type="similarity">
    <text evidence="3">Belongs to the HARBI1 family.</text>
</comment>
<comment type="caution">
    <text evidence="10">The sequence shown here is derived from an EMBL/GenBank/DDBJ whole genome shotgun (WGS) entry which is preliminary data.</text>
</comment>
<name>A0A225UQQ9_9STRA</name>